<accession>A0A1H2R8R2</accession>
<dbReference type="RefSeq" id="WP_091611075.1">
    <property type="nucleotide sequence ID" value="NZ_FNNC01000001.1"/>
</dbReference>
<name>A0A1H2R8R2_9BACI</name>
<evidence type="ECO:0000313" key="1">
    <source>
        <dbReference type="EMBL" id="SDW15876.1"/>
    </source>
</evidence>
<dbReference type="STRING" id="1122204.SAMN05421781_0650"/>
<protein>
    <submittedName>
        <fullName evidence="1">Uncharacterized protein</fullName>
    </submittedName>
</protein>
<sequence>MKRQEAFEHQGRPVVVDYGRSGAYYGILEQTSAAPRKIWEGRVRIQQAHRLPDVEKKEAVHDFNLETITVPGTKIYAADDRTPASYEHSVVQLLEKEISSPLVPYSDKKEWKHLLHSLSVTFTPEPKEPQEESYIYYEIHRSRGNVFLREAPDGQALDIEDCPFELEISPAGLPWRRAVHYYDMYFRNDHGQIFELQEHDHVRIHSDQFRPFAIFLNELEDPSRYSLVKNIHSNGFSKEDLIECHNHLLYQLMQEPEETSFTGVNFLYFRKQQSVLIVQHHYERILHAEDEDYVFDRFEITTDKGVRNLFIYTNSFARGQ</sequence>
<gene>
    <name evidence="1" type="ORF">SAMN05421781_0650</name>
</gene>
<reference evidence="1 2" key="1">
    <citation type="submission" date="2016-10" db="EMBL/GenBank/DDBJ databases">
        <authorList>
            <person name="de Groot N.N."/>
        </authorList>
    </citation>
    <scope>NUCLEOTIDE SEQUENCE [LARGE SCALE GENOMIC DNA]</scope>
    <source>
        <strain evidence="1 2">DSM 23126</strain>
    </source>
</reference>
<dbReference type="EMBL" id="FNNC01000001">
    <property type="protein sequence ID" value="SDW15876.1"/>
    <property type="molecule type" value="Genomic_DNA"/>
</dbReference>
<dbReference type="AlphaFoldDB" id="A0A1H2R8R2"/>
<organism evidence="1 2">
    <name type="scientific">Marinococcus luteus</name>
    <dbReference type="NCBI Taxonomy" id="1122204"/>
    <lineage>
        <taxon>Bacteria</taxon>
        <taxon>Bacillati</taxon>
        <taxon>Bacillota</taxon>
        <taxon>Bacilli</taxon>
        <taxon>Bacillales</taxon>
        <taxon>Bacillaceae</taxon>
        <taxon>Marinococcus</taxon>
    </lineage>
</organism>
<proteinExistence type="predicted"/>
<evidence type="ECO:0000313" key="2">
    <source>
        <dbReference type="Proteomes" id="UP000199488"/>
    </source>
</evidence>
<keyword evidence="2" id="KW-1185">Reference proteome</keyword>
<dbReference type="OrthoDB" id="2942325at2"/>
<dbReference type="Pfam" id="PF10949">
    <property type="entry name" value="DUF2777"/>
    <property type="match status" value="1"/>
</dbReference>
<dbReference type="InterPro" id="IPR024488">
    <property type="entry name" value="DUF2777"/>
</dbReference>
<dbReference type="Proteomes" id="UP000199488">
    <property type="component" value="Unassembled WGS sequence"/>
</dbReference>